<dbReference type="InterPro" id="IPR032794">
    <property type="entry name" value="LINES_N"/>
</dbReference>
<proteinExistence type="predicted"/>
<dbReference type="InterPro" id="IPR029415">
    <property type="entry name" value="Lines_C"/>
</dbReference>
<feature type="domain" description="Protein Lines C-terminal" evidence="3">
    <location>
        <begin position="485"/>
        <end position="520"/>
    </location>
</feature>
<evidence type="ECO:0000259" key="3">
    <source>
        <dbReference type="Pfam" id="PF14695"/>
    </source>
</evidence>
<dbReference type="Proteomes" id="UP000011518">
    <property type="component" value="Unassembled WGS sequence"/>
</dbReference>
<name>L9JB76_TUPCH</name>
<feature type="region of interest" description="Disordered" evidence="1">
    <location>
        <begin position="329"/>
        <end position="462"/>
    </location>
</feature>
<evidence type="ECO:0000313" key="5">
    <source>
        <dbReference type="Proteomes" id="UP000011518"/>
    </source>
</evidence>
<dbReference type="Pfam" id="PF14695">
    <property type="entry name" value="LINES_C"/>
    <property type="match status" value="1"/>
</dbReference>
<dbReference type="InterPro" id="IPR024875">
    <property type="entry name" value="Protein_Lines"/>
</dbReference>
<dbReference type="FunCoup" id="L9JB76">
    <property type="interactions" value="745"/>
</dbReference>
<dbReference type="EMBL" id="KB321099">
    <property type="protein sequence ID" value="ELW47608.1"/>
    <property type="molecule type" value="Genomic_DNA"/>
</dbReference>
<dbReference type="InParanoid" id="L9JB76"/>
<protein>
    <submittedName>
        <fullName evidence="4">Protein Lines like protein</fullName>
    </submittedName>
</protein>
<reference evidence="5" key="1">
    <citation type="submission" date="2012-07" db="EMBL/GenBank/DDBJ databases">
        <title>Genome of the Chinese tree shrew, a rising model animal genetically related to primates.</title>
        <authorList>
            <person name="Zhang G."/>
            <person name="Fan Y."/>
            <person name="Yao Y."/>
            <person name="Huang Z."/>
        </authorList>
    </citation>
    <scope>NUCLEOTIDE SEQUENCE [LARGE SCALE GENOMIC DNA]</scope>
</reference>
<evidence type="ECO:0000313" key="4">
    <source>
        <dbReference type="EMBL" id="ELW47608.1"/>
    </source>
</evidence>
<dbReference type="Pfam" id="PF14694">
    <property type="entry name" value="LINES_N"/>
    <property type="match status" value="1"/>
</dbReference>
<dbReference type="AlphaFoldDB" id="L9JB76"/>
<accession>L9JB76</accession>
<organism evidence="4 5">
    <name type="scientific">Tupaia chinensis</name>
    <name type="common">Chinese tree shrew</name>
    <name type="synonym">Tupaia belangeri chinensis</name>
    <dbReference type="NCBI Taxonomy" id="246437"/>
    <lineage>
        <taxon>Eukaryota</taxon>
        <taxon>Metazoa</taxon>
        <taxon>Chordata</taxon>
        <taxon>Craniata</taxon>
        <taxon>Vertebrata</taxon>
        <taxon>Euteleostomi</taxon>
        <taxon>Mammalia</taxon>
        <taxon>Eutheria</taxon>
        <taxon>Euarchontoglires</taxon>
        <taxon>Scandentia</taxon>
        <taxon>Tupaiidae</taxon>
        <taxon>Tupaia</taxon>
    </lineage>
</organism>
<dbReference type="PANTHER" id="PTHR16057:SF1">
    <property type="entry name" value="PROTEIN LINES HOMOLOG 1"/>
    <property type="match status" value="1"/>
</dbReference>
<evidence type="ECO:0000256" key="1">
    <source>
        <dbReference type="SAM" id="MobiDB-lite"/>
    </source>
</evidence>
<reference evidence="5" key="2">
    <citation type="journal article" date="2013" name="Nat. Commun.">
        <title>Genome of the Chinese tree shrew.</title>
        <authorList>
            <person name="Fan Y."/>
            <person name="Huang Z.Y."/>
            <person name="Cao C.C."/>
            <person name="Chen C.S."/>
            <person name="Chen Y.X."/>
            <person name="Fan D.D."/>
            <person name="He J."/>
            <person name="Hou H.L."/>
            <person name="Hu L."/>
            <person name="Hu X.T."/>
            <person name="Jiang X.T."/>
            <person name="Lai R."/>
            <person name="Lang Y.S."/>
            <person name="Liang B."/>
            <person name="Liao S.G."/>
            <person name="Mu D."/>
            <person name="Ma Y.Y."/>
            <person name="Niu Y.Y."/>
            <person name="Sun X.Q."/>
            <person name="Xia J.Q."/>
            <person name="Xiao J."/>
            <person name="Xiong Z.Q."/>
            <person name="Xu L."/>
            <person name="Yang L."/>
            <person name="Zhang Y."/>
            <person name="Zhao W."/>
            <person name="Zhao X.D."/>
            <person name="Zheng Y.T."/>
            <person name="Zhou J.M."/>
            <person name="Zhu Y.B."/>
            <person name="Zhang G.J."/>
            <person name="Wang J."/>
            <person name="Yao Y.G."/>
        </authorList>
    </citation>
    <scope>NUCLEOTIDE SEQUENCE [LARGE SCALE GENOMIC DNA]</scope>
</reference>
<evidence type="ECO:0000259" key="2">
    <source>
        <dbReference type="Pfam" id="PF14694"/>
    </source>
</evidence>
<feature type="domain" description="Protein Lines N-terminal" evidence="2">
    <location>
        <begin position="158"/>
        <end position="315"/>
    </location>
</feature>
<gene>
    <name evidence="4" type="ORF">TREES_T100021020</name>
</gene>
<feature type="region of interest" description="Disordered" evidence="1">
    <location>
        <begin position="40"/>
        <end position="63"/>
    </location>
</feature>
<sequence>MDTFREVVDQLYTTVVLGRALEHDGLEYVFYLNPASSDHDGATPASLEQAGTPGHQRSHQPHTVSVAPLSTAPVCSESAPQRSSAREVTLLQLTVIQVMVTRVLSAETELCTKEKYRNILEILLESSGIESTLVTLSNSWIAFCQNKLSEYSQRGEVLPCLWTLTVMIKEIFKDTSSQKTVDLQRFMSELLTFLKPHLQPPLQEYHPCEWLSRVFIEQDDDMLEAARASLHIYLKVTRDCEAAENPPQGKETWNHHTHEHGYSPHCIFLFFVKNLSFDASVLLDFLISSETCFLEYFVKYLKLLQRDWHHFFITCRDFDATSSKCGRNIRGRVTPLGQERSSSRTPPPHLTGLDNHTDARARAWPSQASLEPLDQVTTSKGTHAAQPRGLSAPRSSRGLVDYDSSSDSEAELPDERPADSRQASLHQEAMQKLPSTTRTSKDEKELCQEPQSGPRVPEDSNTSFSVDWEVAPNNLISEGGVLSRTLKCLQELQGALDRLQKKNLFPYNPAALLKLLKRVEMIYNPRMRPL</sequence>
<dbReference type="PANTHER" id="PTHR16057">
    <property type="entry name" value="WINS1, 2 PROTEIN"/>
    <property type="match status" value="1"/>
</dbReference>
<dbReference type="eggNOG" id="ENOG502QT6F">
    <property type="taxonomic scope" value="Eukaryota"/>
</dbReference>
<keyword evidence="5" id="KW-1185">Reference proteome</keyword>